<name>A0AAV1LTW6_9NEOP</name>
<evidence type="ECO:0008006" key="3">
    <source>
        <dbReference type="Google" id="ProtNLM"/>
    </source>
</evidence>
<gene>
    <name evidence="1" type="ORF">PARMNEM_LOCUS17808</name>
</gene>
<dbReference type="EMBL" id="CAVLGL010000104">
    <property type="protein sequence ID" value="CAK1598865.1"/>
    <property type="molecule type" value="Genomic_DNA"/>
</dbReference>
<proteinExistence type="predicted"/>
<reference evidence="1 2" key="1">
    <citation type="submission" date="2023-11" db="EMBL/GenBank/DDBJ databases">
        <authorList>
            <person name="Hedman E."/>
            <person name="Englund M."/>
            <person name="Stromberg M."/>
            <person name="Nyberg Akerstrom W."/>
            <person name="Nylinder S."/>
            <person name="Jareborg N."/>
            <person name="Kallberg Y."/>
            <person name="Kronander E."/>
        </authorList>
    </citation>
    <scope>NUCLEOTIDE SEQUENCE [LARGE SCALE GENOMIC DNA]</scope>
</reference>
<dbReference type="AlphaFoldDB" id="A0AAV1LTW6"/>
<comment type="caution">
    <text evidence="1">The sequence shown here is derived from an EMBL/GenBank/DDBJ whole genome shotgun (WGS) entry which is preliminary data.</text>
</comment>
<evidence type="ECO:0000313" key="1">
    <source>
        <dbReference type="EMBL" id="CAK1598865.1"/>
    </source>
</evidence>
<protein>
    <recommendedName>
        <fullName evidence="3">Reverse transcriptase domain-containing protein</fullName>
    </recommendedName>
</protein>
<accession>A0AAV1LTW6</accession>
<dbReference type="Proteomes" id="UP001314205">
    <property type="component" value="Unassembled WGS sequence"/>
</dbReference>
<evidence type="ECO:0000313" key="2">
    <source>
        <dbReference type="Proteomes" id="UP001314205"/>
    </source>
</evidence>
<organism evidence="1 2">
    <name type="scientific">Parnassius mnemosyne</name>
    <name type="common">clouded apollo</name>
    <dbReference type="NCBI Taxonomy" id="213953"/>
    <lineage>
        <taxon>Eukaryota</taxon>
        <taxon>Metazoa</taxon>
        <taxon>Ecdysozoa</taxon>
        <taxon>Arthropoda</taxon>
        <taxon>Hexapoda</taxon>
        <taxon>Insecta</taxon>
        <taxon>Pterygota</taxon>
        <taxon>Neoptera</taxon>
        <taxon>Endopterygota</taxon>
        <taxon>Lepidoptera</taxon>
        <taxon>Glossata</taxon>
        <taxon>Ditrysia</taxon>
        <taxon>Papilionoidea</taxon>
        <taxon>Papilionidae</taxon>
        <taxon>Parnassiinae</taxon>
        <taxon>Parnassini</taxon>
        <taxon>Parnassius</taxon>
        <taxon>Driopa</taxon>
    </lineage>
</organism>
<sequence length="108" mass="12028">MYSADIINTITNCRHHLYADDLQVYLPFAPADCTSAVAKVNEDLDSISAWCSSNYLTINPKKFQFTIMGSPKNIAKLKDITLNIHINGEPITRVDTVRNLGLVVDCNL</sequence>
<keyword evidence="2" id="KW-1185">Reference proteome</keyword>